<keyword evidence="1" id="KW-0732">Signal</keyword>
<feature type="chain" id="PRO_5036485036" description="Secreted protein" evidence="1">
    <location>
        <begin position="21"/>
        <end position="87"/>
    </location>
</feature>
<evidence type="ECO:0000313" key="2">
    <source>
        <dbReference type="EMBL" id="GFS91221.1"/>
    </source>
</evidence>
<protein>
    <recommendedName>
        <fullName evidence="4">Secreted protein</fullName>
    </recommendedName>
</protein>
<dbReference type="Proteomes" id="UP000887013">
    <property type="component" value="Unassembled WGS sequence"/>
</dbReference>
<dbReference type="AlphaFoldDB" id="A0A8X6N2W5"/>
<reference evidence="2" key="1">
    <citation type="submission" date="2020-08" db="EMBL/GenBank/DDBJ databases">
        <title>Multicomponent nature underlies the extraordinary mechanical properties of spider dragline silk.</title>
        <authorList>
            <person name="Kono N."/>
            <person name="Nakamura H."/>
            <person name="Mori M."/>
            <person name="Yoshida Y."/>
            <person name="Ohtoshi R."/>
            <person name="Malay A.D."/>
            <person name="Moran D.A.P."/>
            <person name="Tomita M."/>
            <person name="Numata K."/>
            <person name="Arakawa K."/>
        </authorList>
    </citation>
    <scope>NUCLEOTIDE SEQUENCE</scope>
</reference>
<feature type="signal peptide" evidence="1">
    <location>
        <begin position="1"/>
        <end position="20"/>
    </location>
</feature>
<name>A0A8X6N2W5_NEPPI</name>
<comment type="caution">
    <text evidence="2">The sequence shown here is derived from an EMBL/GenBank/DDBJ whole genome shotgun (WGS) entry which is preliminary data.</text>
</comment>
<sequence length="87" mass="9928">MWVLVCLGFSCLTSCNVVNAAYGLLIHHVTKHVSDDQHGWSYRFDTRFQTPIKQESENKKNIRTPSFDWPHIPPIGIIKPPLDTAPI</sequence>
<evidence type="ECO:0000256" key="1">
    <source>
        <dbReference type="SAM" id="SignalP"/>
    </source>
</evidence>
<evidence type="ECO:0008006" key="4">
    <source>
        <dbReference type="Google" id="ProtNLM"/>
    </source>
</evidence>
<dbReference type="OrthoDB" id="6434618at2759"/>
<organism evidence="2 3">
    <name type="scientific">Nephila pilipes</name>
    <name type="common">Giant wood spider</name>
    <name type="synonym">Nephila maculata</name>
    <dbReference type="NCBI Taxonomy" id="299642"/>
    <lineage>
        <taxon>Eukaryota</taxon>
        <taxon>Metazoa</taxon>
        <taxon>Ecdysozoa</taxon>
        <taxon>Arthropoda</taxon>
        <taxon>Chelicerata</taxon>
        <taxon>Arachnida</taxon>
        <taxon>Araneae</taxon>
        <taxon>Araneomorphae</taxon>
        <taxon>Entelegynae</taxon>
        <taxon>Araneoidea</taxon>
        <taxon>Nephilidae</taxon>
        <taxon>Nephila</taxon>
    </lineage>
</organism>
<accession>A0A8X6N2W5</accession>
<gene>
    <name evidence="2" type="ORF">NPIL_671471</name>
</gene>
<dbReference type="EMBL" id="BMAW01099695">
    <property type="protein sequence ID" value="GFS91221.1"/>
    <property type="molecule type" value="Genomic_DNA"/>
</dbReference>
<evidence type="ECO:0000313" key="3">
    <source>
        <dbReference type="Proteomes" id="UP000887013"/>
    </source>
</evidence>
<proteinExistence type="predicted"/>
<keyword evidence="3" id="KW-1185">Reference proteome</keyword>